<comment type="caution">
    <text evidence="1">The sequence shown here is derived from an EMBL/GenBank/DDBJ whole genome shotgun (WGS) entry which is preliminary data.</text>
</comment>
<protein>
    <submittedName>
        <fullName evidence="1">Uncharacterized protein</fullName>
    </submittedName>
</protein>
<dbReference type="AlphaFoldDB" id="A0A0G0K8V3"/>
<reference evidence="1 2" key="1">
    <citation type="journal article" date="2015" name="Nature">
        <title>rRNA introns, odd ribosomes, and small enigmatic genomes across a large radiation of phyla.</title>
        <authorList>
            <person name="Brown C.T."/>
            <person name="Hug L.A."/>
            <person name="Thomas B.C."/>
            <person name="Sharon I."/>
            <person name="Castelle C.J."/>
            <person name="Singh A."/>
            <person name="Wilkins M.J."/>
            <person name="Williams K.H."/>
            <person name="Banfield J.F."/>
        </authorList>
    </citation>
    <scope>NUCLEOTIDE SEQUENCE [LARGE SCALE GENOMIC DNA]</scope>
</reference>
<name>A0A0G0K8V3_9BACT</name>
<gene>
    <name evidence="1" type="ORF">US96_C0014G0015</name>
</gene>
<evidence type="ECO:0000313" key="2">
    <source>
        <dbReference type="Proteomes" id="UP000034181"/>
    </source>
</evidence>
<sequence length="343" mass="39692">MPEQPQVKEFISGPATLEEYLDHRGDVFKESVISYQLHLNLIQQGKAFGNRQGTQAIVDRENSRYTRVVEAKNQLVHGDNTEALALLREQEEELKRRVEHNKRYHNQEWAEEANVELIVLQMLEADVTGIEPKFYGIKLYLDEEKEEPYKVPETVKRSDLITASLFKTVYRLERDKELTSGMMYRPTSQRLLSSFDELFANVNALTDADKELLKKYISDIFITIKEFSDENLKANHDTSYPQSPIQQMKPNEIIRMRKPHSGSNTPNALIYLENNGELKYRFSVDPTQAERVFNLEQNTQGISEGTISKIEPLSKDLEGKVVNLLTSEEFTNHWKAPHTVYIP</sequence>
<evidence type="ECO:0000313" key="1">
    <source>
        <dbReference type="EMBL" id="KKQ75257.1"/>
    </source>
</evidence>
<proteinExistence type="predicted"/>
<dbReference type="EMBL" id="LBUZ01000014">
    <property type="protein sequence ID" value="KKQ75257.1"/>
    <property type="molecule type" value="Genomic_DNA"/>
</dbReference>
<dbReference type="Proteomes" id="UP000034181">
    <property type="component" value="Unassembled WGS sequence"/>
</dbReference>
<accession>A0A0G0K8V3</accession>
<organism evidence="1 2">
    <name type="scientific">Candidatus Woesebacteria bacterium GW2011_GWB1_38_5b</name>
    <dbReference type="NCBI Taxonomy" id="1618569"/>
    <lineage>
        <taxon>Bacteria</taxon>
        <taxon>Candidatus Woeseibacteriota</taxon>
    </lineage>
</organism>